<dbReference type="PANTHER" id="PTHR15415:SF7">
    <property type="entry name" value="MICOS COMPLEX SUBUNIT MIC60"/>
    <property type="match status" value="1"/>
</dbReference>
<dbReference type="Pfam" id="PF09731">
    <property type="entry name" value="Mitofilin"/>
    <property type="match status" value="1"/>
</dbReference>
<reference evidence="11" key="1">
    <citation type="submission" date="2016-04" db="EMBL/GenBank/DDBJ databases">
        <title>Cephalotus genome sequencing.</title>
        <authorList>
            <person name="Fukushima K."/>
            <person name="Hasebe M."/>
            <person name="Fang X."/>
        </authorList>
    </citation>
    <scope>NUCLEOTIDE SEQUENCE [LARGE SCALE GENOMIC DNA]</scope>
    <source>
        <strain evidence="11">cv. St1</strain>
    </source>
</reference>
<dbReference type="OrthoDB" id="10261039at2759"/>
<feature type="region of interest" description="Disordered" evidence="9">
    <location>
        <begin position="40"/>
        <end position="59"/>
    </location>
</feature>
<evidence type="ECO:0000256" key="1">
    <source>
        <dbReference type="ARBA" id="ARBA00004273"/>
    </source>
</evidence>
<keyword evidence="3" id="KW-0812">Transmembrane</keyword>
<evidence type="ECO:0000256" key="2">
    <source>
        <dbReference type="ARBA" id="ARBA00010877"/>
    </source>
</evidence>
<feature type="compositionally biased region" description="Basic and acidic residues" evidence="9">
    <location>
        <begin position="222"/>
        <end position="238"/>
    </location>
</feature>
<dbReference type="InParanoid" id="A0A1Q3BKF8"/>
<evidence type="ECO:0000256" key="6">
    <source>
        <dbReference type="ARBA" id="ARBA00023128"/>
    </source>
</evidence>
<evidence type="ECO:0000256" key="8">
    <source>
        <dbReference type="SAM" id="Coils"/>
    </source>
</evidence>
<feature type="coiled-coil region" evidence="8">
    <location>
        <begin position="350"/>
        <end position="430"/>
    </location>
</feature>
<dbReference type="GO" id="GO:0061617">
    <property type="term" value="C:MICOS complex"/>
    <property type="evidence" value="ECO:0007669"/>
    <property type="project" value="TreeGrafter"/>
</dbReference>
<evidence type="ECO:0000256" key="9">
    <source>
        <dbReference type="SAM" id="MobiDB-lite"/>
    </source>
</evidence>
<evidence type="ECO:0000313" key="11">
    <source>
        <dbReference type="Proteomes" id="UP000187406"/>
    </source>
</evidence>
<dbReference type="PANTHER" id="PTHR15415">
    <property type="entry name" value="MITOFILIN"/>
    <property type="match status" value="1"/>
</dbReference>
<proteinExistence type="inferred from homology"/>
<comment type="similarity">
    <text evidence="2">Belongs to the MICOS complex subunit Mic60 family.</text>
</comment>
<accession>A0A1Q3BKF8</accession>
<keyword evidence="8" id="KW-0175">Coiled coil</keyword>
<keyword evidence="11" id="KW-1185">Reference proteome</keyword>
<keyword evidence="7" id="KW-0472">Membrane</keyword>
<dbReference type="AlphaFoldDB" id="A0A1Q3BKF8"/>
<evidence type="ECO:0000256" key="4">
    <source>
        <dbReference type="ARBA" id="ARBA00022792"/>
    </source>
</evidence>
<evidence type="ECO:0000256" key="7">
    <source>
        <dbReference type="ARBA" id="ARBA00023136"/>
    </source>
</evidence>
<dbReference type="Proteomes" id="UP000187406">
    <property type="component" value="Unassembled WGS sequence"/>
</dbReference>
<dbReference type="EMBL" id="BDDD01000620">
    <property type="protein sequence ID" value="GAV68213.1"/>
    <property type="molecule type" value="Genomic_DNA"/>
</dbReference>
<dbReference type="GO" id="GO:0042407">
    <property type="term" value="P:cristae formation"/>
    <property type="evidence" value="ECO:0007669"/>
    <property type="project" value="TreeGrafter"/>
</dbReference>
<name>A0A1Q3BKF8_CEPFO</name>
<dbReference type="FunCoup" id="A0A1Q3BKF8">
    <property type="interactions" value="1667"/>
</dbReference>
<protein>
    <submittedName>
        <fullName evidence="10">Mitofilin domain-containing protein</fullName>
    </submittedName>
</protein>
<evidence type="ECO:0000256" key="5">
    <source>
        <dbReference type="ARBA" id="ARBA00022989"/>
    </source>
</evidence>
<organism evidence="10 11">
    <name type="scientific">Cephalotus follicularis</name>
    <name type="common">Albany pitcher plant</name>
    <dbReference type="NCBI Taxonomy" id="3775"/>
    <lineage>
        <taxon>Eukaryota</taxon>
        <taxon>Viridiplantae</taxon>
        <taxon>Streptophyta</taxon>
        <taxon>Embryophyta</taxon>
        <taxon>Tracheophyta</taxon>
        <taxon>Spermatophyta</taxon>
        <taxon>Magnoliopsida</taxon>
        <taxon>eudicotyledons</taxon>
        <taxon>Gunneridae</taxon>
        <taxon>Pentapetalae</taxon>
        <taxon>rosids</taxon>
        <taxon>fabids</taxon>
        <taxon>Oxalidales</taxon>
        <taxon>Cephalotaceae</taxon>
        <taxon>Cephalotus</taxon>
    </lineage>
</organism>
<keyword evidence="6" id="KW-0496">Mitochondrion</keyword>
<dbReference type="STRING" id="3775.A0A1Q3BKF8"/>
<feature type="compositionally biased region" description="Basic and acidic residues" evidence="9">
    <location>
        <begin position="260"/>
        <end position="276"/>
    </location>
</feature>
<feature type="region of interest" description="Disordered" evidence="9">
    <location>
        <begin position="260"/>
        <end position="281"/>
    </location>
</feature>
<comment type="subcellular location">
    <subcellularLocation>
        <location evidence="1">Mitochondrion inner membrane</location>
    </subcellularLocation>
</comment>
<keyword evidence="5" id="KW-1133">Transmembrane helix</keyword>
<gene>
    <name evidence="10" type="ORF">CFOL_v3_11716</name>
</gene>
<comment type="caution">
    <text evidence="10">The sequence shown here is derived from an EMBL/GenBank/DDBJ whole genome shotgun (WGS) entry which is preliminary data.</text>
</comment>
<evidence type="ECO:0000313" key="10">
    <source>
        <dbReference type="EMBL" id="GAV68213.1"/>
    </source>
</evidence>
<feature type="region of interest" description="Disordered" evidence="9">
    <location>
        <begin position="193"/>
        <end position="242"/>
    </location>
</feature>
<keyword evidence="4" id="KW-0999">Mitochondrion inner membrane</keyword>
<sequence length="662" mass="72672">MLRSSVLQLSSRRSVARVPKQIEAQTPSFLSSRKDFATVPQQNARPMPPGSGGNSTESKGHSLKIILGSGAVAGAFLFAYQIGYLDPYLGKKQHRPLDTTKGNLDDNVAKDAQHIVEPIVTTIREEPDSLRFSVEHAEKADTQTDLPHVATEQKVETHTDVLHTETIIKKQDENLPHVQEKSDVFHEEGTISVQQKDLPENAPSGMLADDQSSESESSVAESAEKESPESETSRKLNEEVQLTPIHTQAIAVLKENETKVKPPEIPTPEHKPEDAAGKGVKAPSSLLDTYNLKEGSTAASLNGQGTGDQNHFLKETEAFVNAVEDLHDANMSKDGKLVLDFLEAIHIAEKRQAELDARAFAEEKRALKDKYEKELRDLRARELMRIEEVAILDKELNRERTKAVAAIKSLQEKMEEKHRTELEKKESETEFKLQKVQELAKAELAAAIASEKAAQIKKVAEANLNINALCMAFYARSEEARKSHSVRKLALGALALEDALSKGLPIQKEIGALHTYLEDIDKDSVLDSVLSSLPEETRSYGTDTLLQLNQKFNALKGTLQHFGLIPPGGGGILTHAVAHIASWLKFKDVDQSGDGVESVINRVEGFLALGKLAEAADALEEGIKGSQAEEVVGEWVKRARNRAITEQALTLLESYATCISVT</sequence>
<evidence type="ECO:0000256" key="3">
    <source>
        <dbReference type="ARBA" id="ARBA00022692"/>
    </source>
</evidence>
<dbReference type="InterPro" id="IPR019133">
    <property type="entry name" value="MIC60"/>
</dbReference>